<protein>
    <submittedName>
        <fullName evidence="1">Uncharacterized protein</fullName>
    </submittedName>
</protein>
<name>A0ABV7M940_9PROT</name>
<evidence type="ECO:0000313" key="2">
    <source>
        <dbReference type="Proteomes" id="UP001595607"/>
    </source>
</evidence>
<reference evidence="2" key="1">
    <citation type="journal article" date="2019" name="Int. J. Syst. Evol. Microbiol.">
        <title>The Global Catalogue of Microorganisms (GCM) 10K type strain sequencing project: providing services to taxonomists for standard genome sequencing and annotation.</title>
        <authorList>
            <consortium name="The Broad Institute Genomics Platform"/>
            <consortium name="The Broad Institute Genome Sequencing Center for Infectious Disease"/>
            <person name="Wu L."/>
            <person name="Ma J."/>
        </authorList>
    </citation>
    <scope>NUCLEOTIDE SEQUENCE [LARGE SCALE GENOMIC DNA]</scope>
    <source>
        <strain evidence="2">KCTC 22245</strain>
    </source>
</reference>
<sequence length="106" mass="12332">MSSGRFLENTTDELFDWCMVVLENAYGFYAERFPNLQPLTDQYERQRDLLEKTRSNDDLRGMRILSVDFFDATSRAHHDLVARVNDALVSRFGPDTALIPTRDERA</sequence>
<proteinExistence type="predicted"/>
<dbReference type="RefSeq" id="WP_189572359.1">
    <property type="nucleotide sequence ID" value="NZ_BMXU01000001.1"/>
</dbReference>
<gene>
    <name evidence="1" type="ORF">ACFONP_01510</name>
</gene>
<dbReference type="EMBL" id="JBHRVA010000002">
    <property type="protein sequence ID" value="MFC3301407.1"/>
    <property type="molecule type" value="Genomic_DNA"/>
</dbReference>
<comment type="caution">
    <text evidence="1">The sequence shown here is derived from an EMBL/GenBank/DDBJ whole genome shotgun (WGS) entry which is preliminary data.</text>
</comment>
<keyword evidence="2" id="KW-1185">Reference proteome</keyword>
<organism evidence="1 2">
    <name type="scientific">Parvularcula lutaonensis</name>
    <dbReference type="NCBI Taxonomy" id="491923"/>
    <lineage>
        <taxon>Bacteria</taxon>
        <taxon>Pseudomonadati</taxon>
        <taxon>Pseudomonadota</taxon>
        <taxon>Alphaproteobacteria</taxon>
        <taxon>Parvularculales</taxon>
        <taxon>Parvularculaceae</taxon>
        <taxon>Parvularcula</taxon>
    </lineage>
</organism>
<accession>A0ABV7M940</accession>
<dbReference type="Proteomes" id="UP001595607">
    <property type="component" value="Unassembled WGS sequence"/>
</dbReference>
<evidence type="ECO:0000313" key="1">
    <source>
        <dbReference type="EMBL" id="MFC3301407.1"/>
    </source>
</evidence>